<keyword evidence="3" id="KW-1185">Reference proteome</keyword>
<proteinExistence type="predicted"/>
<dbReference type="OrthoDB" id="9809197at2"/>
<accession>A0A498QPV7</accession>
<feature type="region of interest" description="Disordered" evidence="1">
    <location>
        <begin position="47"/>
        <end position="71"/>
    </location>
</feature>
<organism evidence="2 3">
    <name type="scientific">Mycobacterium pseudokansasii</name>
    <dbReference type="NCBI Taxonomy" id="2341080"/>
    <lineage>
        <taxon>Bacteria</taxon>
        <taxon>Bacillati</taxon>
        <taxon>Actinomycetota</taxon>
        <taxon>Actinomycetes</taxon>
        <taxon>Mycobacteriales</taxon>
        <taxon>Mycobacteriaceae</taxon>
        <taxon>Mycobacterium</taxon>
    </lineage>
</organism>
<evidence type="ECO:0000313" key="2">
    <source>
        <dbReference type="EMBL" id="VBA49848.1"/>
    </source>
</evidence>
<dbReference type="AlphaFoldDB" id="A0A498QPV7"/>
<sequence length="71" mass="7569">MKVRYSPASAMTMNVPRHQTGASIALLANPAPLMSSIGELTDLLTREASASKTPQPHGLPKKKFARASTVH</sequence>
<protein>
    <submittedName>
        <fullName evidence="2">Uncharacterized protein</fullName>
    </submittedName>
</protein>
<dbReference type="RefSeq" id="WP_136624728.1">
    <property type="nucleotide sequence ID" value="NZ_JAIENV010000212.1"/>
</dbReference>
<evidence type="ECO:0000313" key="3">
    <source>
        <dbReference type="Proteomes" id="UP000268285"/>
    </source>
</evidence>
<dbReference type="EMBL" id="UPHU01000001">
    <property type="protein sequence ID" value="VBA49848.1"/>
    <property type="molecule type" value="Genomic_DNA"/>
</dbReference>
<reference evidence="2 3" key="1">
    <citation type="submission" date="2018-09" db="EMBL/GenBank/DDBJ databases">
        <authorList>
            <person name="Tagini F."/>
        </authorList>
    </citation>
    <scope>NUCLEOTIDE SEQUENCE [LARGE SCALE GENOMIC DNA]</scope>
    <source>
        <strain evidence="2 3">MK142</strain>
    </source>
</reference>
<gene>
    <name evidence="2" type="ORF">LAUMK142_02214</name>
</gene>
<name>A0A498QPV7_9MYCO</name>
<dbReference type="Proteomes" id="UP000268285">
    <property type="component" value="Unassembled WGS sequence"/>
</dbReference>
<evidence type="ECO:0000256" key="1">
    <source>
        <dbReference type="SAM" id="MobiDB-lite"/>
    </source>
</evidence>